<dbReference type="Proteomes" id="UP000194127">
    <property type="component" value="Unassembled WGS sequence"/>
</dbReference>
<feature type="compositionally biased region" description="Pro residues" evidence="1">
    <location>
        <begin position="536"/>
        <end position="551"/>
    </location>
</feature>
<dbReference type="OrthoDB" id="3357813at2759"/>
<evidence type="ECO:0000313" key="2">
    <source>
        <dbReference type="EMBL" id="OSX67672.1"/>
    </source>
</evidence>
<feature type="compositionally biased region" description="Basic and acidic residues" evidence="1">
    <location>
        <begin position="593"/>
        <end position="602"/>
    </location>
</feature>
<dbReference type="AlphaFoldDB" id="A0A1X6NGN7"/>
<dbReference type="RefSeq" id="XP_024344466.1">
    <property type="nucleotide sequence ID" value="XM_024487867.1"/>
</dbReference>
<accession>A0A1X6NGN7</accession>
<keyword evidence="3" id="KW-1185">Reference proteome</keyword>
<dbReference type="GeneID" id="36332816"/>
<name>A0A1X6NGN7_9APHY</name>
<evidence type="ECO:0000256" key="1">
    <source>
        <dbReference type="SAM" id="MobiDB-lite"/>
    </source>
</evidence>
<feature type="region of interest" description="Disordered" evidence="1">
    <location>
        <begin position="525"/>
        <end position="616"/>
    </location>
</feature>
<gene>
    <name evidence="2" type="ORF">POSPLADRAFT_1165111</name>
</gene>
<organism evidence="2 3">
    <name type="scientific">Postia placenta MAD-698-R-SB12</name>
    <dbReference type="NCBI Taxonomy" id="670580"/>
    <lineage>
        <taxon>Eukaryota</taxon>
        <taxon>Fungi</taxon>
        <taxon>Dikarya</taxon>
        <taxon>Basidiomycota</taxon>
        <taxon>Agaricomycotina</taxon>
        <taxon>Agaricomycetes</taxon>
        <taxon>Polyporales</taxon>
        <taxon>Adustoporiaceae</taxon>
        <taxon>Rhodonia</taxon>
    </lineage>
</organism>
<dbReference type="STRING" id="670580.A0A1X6NGN7"/>
<dbReference type="EMBL" id="KZ110591">
    <property type="protein sequence ID" value="OSX67672.1"/>
    <property type="molecule type" value="Genomic_DNA"/>
</dbReference>
<evidence type="ECO:0000313" key="3">
    <source>
        <dbReference type="Proteomes" id="UP000194127"/>
    </source>
</evidence>
<feature type="compositionally biased region" description="Basic and acidic residues" evidence="1">
    <location>
        <begin position="380"/>
        <end position="395"/>
    </location>
</feature>
<sequence>MSDGGGGPVEPQILILPTGNDVSFQKGYLGADGERAAIEGELQLKCADNFNWEKVTMSLRTVETASGSEIELAASDVVLYSSSSEVRSLRSSFPFAIPLPPDTPQCIHTARSSLTHTLTANVYASGNATPVLSKSVTAHTRRYTTHSFGSPISPESRSLDDPTRVEVQIPRTTFRLGDHLPIYVTVPAPRRELVVEQGLRLRNIRAELVRTVRIKGKDEDDSTFGSRLDDDLLDDGDVGRQKADALPSSSSQAASSAGLSGEHKVISLSGASCRLHPTRPIRMRLVLHPPVESPPALPASDLPAGDFYAADTIECATISQTTLLHSVSFKLRVKVAFMHMSTRTERISTVSIPIVILPPPAPLPEIEESMNTAYHKKHDRPPSRTHRADDADVPHYDAAGPSFLSGAPPPFEEREAPPPFFSTVPEASSSTRLPTFLESEREIYVASNDDGLDSHTLPGQSLVIEGEGTLFGFAATEQFDGHADMDRSFTPPPTVEMATRDTDVTGLANLSPNVAIQALGVALGLDDPENDEHEPPPPPPPMDDPSDPPPSIDSDFRGPQGTHETPSPRPPHPPGLHIVGQPDGHAPPPYRVPDSDDGHDHSSGPPPYVDLVHHPH</sequence>
<feature type="region of interest" description="Disordered" evidence="1">
    <location>
        <begin position="218"/>
        <end position="258"/>
    </location>
</feature>
<evidence type="ECO:0008006" key="4">
    <source>
        <dbReference type="Google" id="ProtNLM"/>
    </source>
</evidence>
<proteinExistence type="predicted"/>
<protein>
    <recommendedName>
        <fullName evidence="4">Arrestin C-terminal-like domain-containing protein</fullName>
    </recommendedName>
</protein>
<feature type="region of interest" description="Disordered" evidence="1">
    <location>
        <begin position="373"/>
        <end position="416"/>
    </location>
</feature>
<reference evidence="2 3" key="1">
    <citation type="submission" date="2017-04" db="EMBL/GenBank/DDBJ databases">
        <title>Genome Sequence of the Model Brown-Rot Fungus Postia placenta SB12.</title>
        <authorList>
            <consortium name="DOE Joint Genome Institute"/>
            <person name="Gaskell J."/>
            <person name="Kersten P."/>
            <person name="Larrondo L.F."/>
            <person name="Canessa P."/>
            <person name="Martinez D."/>
            <person name="Hibbett D."/>
            <person name="Schmoll M."/>
            <person name="Kubicek C.P."/>
            <person name="Martinez A.T."/>
            <person name="Yadav J."/>
            <person name="Master E."/>
            <person name="Magnuson J.K."/>
            <person name="James T."/>
            <person name="Yaver D."/>
            <person name="Berka R."/>
            <person name="Labutti K."/>
            <person name="Lipzen A."/>
            <person name="Aerts A."/>
            <person name="Barry K."/>
            <person name="Henrissat B."/>
            <person name="Blanchette R."/>
            <person name="Grigoriev I."/>
            <person name="Cullen D."/>
        </authorList>
    </citation>
    <scope>NUCLEOTIDE SEQUENCE [LARGE SCALE GENOMIC DNA]</scope>
    <source>
        <strain evidence="2 3">MAD-698-R-SB12</strain>
    </source>
</reference>
<feature type="compositionally biased region" description="Low complexity" evidence="1">
    <location>
        <begin position="244"/>
        <end position="258"/>
    </location>
</feature>